<organism evidence="3 4">
    <name type="scientific">Odoribacter splanchnicus</name>
    <dbReference type="NCBI Taxonomy" id="28118"/>
    <lineage>
        <taxon>Bacteria</taxon>
        <taxon>Pseudomonadati</taxon>
        <taxon>Bacteroidota</taxon>
        <taxon>Bacteroidia</taxon>
        <taxon>Bacteroidales</taxon>
        <taxon>Odoribacteraceae</taxon>
        <taxon>Odoribacter</taxon>
    </lineage>
</organism>
<evidence type="ECO:0000259" key="1">
    <source>
        <dbReference type="Pfam" id="PF00717"/>
    </source>
</evidence>
<dbReference type="InterPro" id="IPR015927">
    <property type="entry name" value="Peptidase_S24_S26A/B/C"/>
</dbReference>
<gene>
    <name evidence="3" type="ORF">DWW57_16190</name>
</gene>
<feature type="domain" description="Peptidase S24/S26A/S26B/S26C" evidence="1">
    <location>
        <begin position="650"/>
        <end position="785"/>
    </location>
</feature>
<evidence type="ECO:0000259" key="2">
    <source>
        <dbReference type="Pfam" id="PF09848"/>
    </source>
</evidence>
<dbReference type="Pfam" id="PF09848">
    <property type="entry name" value="SLFN-g3_helicase"/>
    <property type="match status" value="1"/>
</dbReference>
<dbReference type="InterPro" id="IPR039418">
    <property type="entry name" value="LexA-like"/>
</dbReference>
<dbReference type="Gene3D" id="2.10.109.10">
    <property type="entry name" value="Umud Fragment, subunit A"/>
    <property type="match status" value="1"/>
</dbReference>
<dbReference type="SUPFAM" id="SSF51306">
    <property type="entry name" value="LexA/Signal peptidase"/>
    <property type="match status" value="1"/>
</dbReference>
<feature type="domain" description="Schlafen group 3-like DNA/RNA helicase" evidence="2">
    <location>
        <begin position="261"/>
        <end position="604"/>
    </location>
</feature>
<dbReference type="InterPro" id="IPR036286">
    <property type="entry name" value="LexA/Signal_pep-like_sf"/>
</dbReference>
<comment type="caution">
    <text evidence="3">The sequence shown here is derived from an EMBL/GenBank/DDBJ whole genome shotgun (WGS) entry which is preliminary data.</text>
</comment>
<dbReference type="Gene3D" id="3.40.50.300">
    <property type="entry name" value="P-loop containing nucleotide triphosphate hydrolases"/>
    <property type="match status" value="1"/>
</dbReference>
<dbReference type="InterPro" id="IPR018647">
    <property type="entry name" value="SLFN_3-like_DNA/RNA_helicase"/>
</dbReference>
<name>A0A412TKW9_9BACT</name>
<evidence type="ECO:0000313" key="4">
    <source>
        <dbReference type="Proteomes" id="UP000284243"/>
    </source>
</evidence>
<dbReference type="EMBL" id="QRYC01000031">
    <property type="protein sequence ID" value="RGU54411.1"/>
    <property type="molecule type" value="Genomic_DNA"/>
</dbReference>
<reference evidence="3 4" key="1">
    <citation type="submission" date="2018-08" db="EMBL/GenBank/DDBJ databases">
        <title>A genome reference for cultivated species of the human gut microbiota.</title>
        <authorList>
            <person name="Zou Y."/>
            <person name="Xue W."/>
            <person name="Luo G."/>
        </authorList>
    </citation>
    <scope>NUCLEOTIDE SEQUENCE [LARGE SCALE GENOMIC DNA]</scope>
    <source>
        <strain evidence="3 4">AF16-14</strain>
    </source>
</reference>
<dbReference type="Proteomes" id="UP000284243">
    <property type="component" value="Unassembled WGS sequence"/>
</dbReference>
<proteinExistence type="predicted"/>
<dbReference type="SUPFAM" id="SSF52540">
    <property type="entry name" value="P-loop containing nucleoside triphosphate hydrolases"/>
    <property type="match status" value="1"/>
</dbReference>
<evidence type="ECO:0000313" key="3">
    <source>
        <dbReference type="EMBL" id="RGU54411.1"/>
    </source>
</evidence>
<accession>A0A412TKW9</accession>
<dbReference type="InterPro" id="IPR027417">
    <property type="entry name" value="P-loop_NTPase"/>
</dbReference>
<protein>
    <submittedName>
        <fullName evidence="3">DUF2075 domain-containing protein</fullName>
    </submittedName>
</protein>
<dbReference type="CDD" id="cd06529">
    <property type="entry name" value="S24_LexA-like"/>
    <property type="match status" value="1"/>
</dbReference>
<dbReference type="AlphaFoldDB" id="A0A412TKW9"/>
<dbReference type="Pfam" id="PF00717">
    <property type="entry name" value="Peptidase_S24"/>
    <property type="match status" value="1"/>
</dbReference>
<dbReference type="RefSeq" id="WP_087394167.1">
    <property type="nucleotide sequence ID" value="NZ_NFIG01000003.1"/>
</dbReference>
<sequence length="790" mass="90005">MIVYQSTKQGFRDDVFSNEIDKKILEAYKIHLGRSTSANETLSWKNSMSYMDRIMEDPDIPADAGISIEFQIPLTSKRIDFIITGLNEVQQEQVVIIELKQWSSAELTDKDALVKTRFQHGVSETAHPSYQAWSYATLIKDYNQTVRDEQITLTPCAYLHNYPKDQIITNPRYEPYITEAPPFFQSDAGKLREFIKKYVKYGDSKAILYKIENGRLRPSKQLADNLVSMLKGNQEFIMLDDQKVVYETALSMIRKASADKKQVLIVKGGPGTGKSVVAINLLVETTRNRLVSRYVSKNAAPRAVYAAKLAGTLRKNQIYNMFGGSGTFYNTPANTFDVLIVDEAHRLNQKSGLFQNQGEDQVREIIGAAKCVIFFVDDHQRVHIKDIGDSAYIEKTARSCHASIKKLELSSQFRCNGSDGYLAWLDNTLQINDTANIRLSQDDFDFRIFSDPNELRKTIEDKNKTNNKSRMVAGYCWDWKSKRNPEATDVNIPDFGFAMKWNLEKDGSTWIIGENSIHEIGCIHTCQGLELDYAGVIIGNDLRYENGKVVTDVTKRSRMDSSVKGIKVGRTPAQAAQLAEELIKNTYRTLLTRGMKGCYVYFCDKPLENYFRQQLELPQEKAKVVSLPEPQGPRIEREVNDDVKYIDYLPLYTLKAACGKFGEWQQAEEEGWIKTEGMGKLTSGMFIVQANGHSMEPRIMDGDFCVFRANIVGSRIGKIVLVQHREHYDFENGGSYSIKKYSSEKKQDPETGEWMHERIILYPLNPDYQPIEIRDEEGFIVVGEFIGIVK</sequence>